<evidence type="ECO:0000313" key="2">
    <source>
        <dbReference type="Proteomes" id="UP000049127"/>
    </source>
</evidence>
<dbReference type="AlphaFoldDB" id="A0A0C7R535"/>
<organism evidence="1 2">
    <name type="scientific">Paraclostridium sordellii</name>
    <name type="common">Clostridium sordellii</name>
    <dbReference type="NCBI Taxonomy" id="1505"/>
    <lineage>
        <taxon>Bacteria</taxon>
        <taxon>Bacillati</taxon>
        <taxon>Bacillota</taxon>
        <taxon>Clostridia</taxon>
        <taxon>Peptostreptococcales</taxon>
        <taxon>Peptostreptococcaceae</taxon>
        <taxon>Paraclostridium</taxon>
    </lineage>
</organism>
<protein>
    <submittedName>
        <fullName evidence="1">Uncharacterized protein</fullName>
    </submittedName>
</protein>
<evidence type="ECO:0000313" key="1">
    <source>
        <dbReference type="EMBL" id="CEQ04343.1"/>
    </source>
</evidence>
<dbReference type="Proteomes" id="UP000049127">
    <property type="component" value="Unassembled WGS sequence"/>
</dbReference>
<sequence>MKKYYNLLGLHTDEVANFFEKENKNYTIKTIKGYKDTEKLIIPRVIKISEIENCVEIIQTYFADSLK</sequence>
<accession>A0A0C7R535</accession>
<name>A0A0C7R535_PARSO</name>
<reference evidence="1 2" key="1">
    <citation type="submission" date="2015-01" db="EMBL/GenBank/DDBJ databases">
        <authorList>
            <person name="Aslett A.Martin."/>
            <person name="De Silva Nishadi"/>
        </authorList>
    </citation>
    <scope>NUCLEOTIDE SEQUENCE [LARGE SCALE GENOMIC DNA]</scope>
    <source>
        <strain evidence="1 2">R28058</strain>
    </source>
</reference>
<dbReference type="EMBL" id="CEKZ01000003">
    <property type="protein sequence ID" value="CEQ04343.1"/>
    <property type="molecule type" value="Genomic_DNA"/>
</dbReference>
<proteinExistence type="predicted"/>
<dbReference type="OrthoDB" id="1757299at2"/>
<gene>
    <name evidence="1" type="ORF">R28058_20761</name>
</gene>
<dbReference type="RefSeq" id="WP_055342318.1">
    <property type="nucleotide sequence ID" value="NZ_CEKZ01000003.1"/>
</dbReference>